<organism evidence="1 2">
    <name type="scientific">Panagrolaimus sp. ES5</name>
    <dbReference type="NCBI Taxonomy" id="591445"/>
    <lineage>
        <taxon>Eukaryota</taxon>
        <taxon>Metazoa</taxon>
        <taxon>Ecdysozoa</taxon>
        <taxon>Nematoda</taxon>
        <taxon>Chromadorea</taxon>
        <taxon>Rhabditida</taxon>
        <taxon>Tylenchina</taxon>
        <taxon>Panagrolaimomorpha</taxon>
        <taxon>Panagrolaimoidea</taxon>
        <taxon>Panagrolaimidae</taxon>
        <taxon>Panagrolaimus</taxon>
    </lineage>
</organism>
<evidence type="ECO:0000313" key="1">
    <source>
        <dbReference type="Proteomes" id="UP000887579"/>
    </source>
</evidence>
<evidence type="ECO:0000313" key="2">
    <source>
        <dbReference type="WBParaSite" id="ES5_v2.g17831.t1"/>
    </source>
</evidence>
<sequence>MTDHNPPATHNQTESDEDEIQILDDIPSHTRINTSKSPPRTKILPLNGSSRFRITASNQQKSVVPSHPYPRVHYNIAKNSVAHGDVIDPLDFPDTSSEKSNEDESSPLNPFSATRIFTVKHLKYYQNHSNPPYLSLSFEETRKEKLSQISPADRLRVIEREKELQKSFEDDCATHGYFAQCFILKNKSLEESLRNALNETLKDLETKYMKELDIYTDLFITKSSN</sequence>
<dbReference type="Proteomes" id="UP000887579">
    <property type="component" value="Unplaced"/>
</dbReference>
<protein>
    <submittedName>
        <fullName evidence="2">Uncharacterized protein</fullName>
    </submittedName>
</protein>
<proteinExistence type="predicted"/>
<accession>A0AC34FKD6</accession>
<name>A0AC34FKD6_9BILA</name>
<dbReference type="WBParaSite" id="ES5_v2.g17831.t1">
    <property type="protein sequence ID" value="ES5_v2.g17831.t1"/>
    <property type="gene ID" value="ES5_v2.g17831"/>
</dbReference>
<reference evidence="2" key="1">
    <citation type="submission" date="2022-11" db="UniProtKB">
        <authorList>
            <consortium name="WormBaseParasite"/>
        </authorList>
    </citation>
    <scope>IDENTIFICATION</scope>
</reference>